<reference evidence="2" key="1">
    <citation type="submission" date="2016-11" db="UniProtKB">
        <authorList>
            <consortium name="WormBaseParasite"/>
        </authorList>
    </citation>
    <scope>IDENTIFICATION</scope>
</reference>
<proteinExistence type="predicted"/>
<protein>
    <submittedName>
        <fullName evidence="2">Reverse transcriptase</fullName>
    </submittedName>
</protein>
<keyword evidence="1" id="KW-1185">Reference proteome</keyword>
<organism evidence="1 2">
    <name type="scientific">Steinernema glaseri</name>
    <dbReference type="NCBI Taxonomy" id="37863"/>
    <lineage>
        <taxon>Eukaryota</taxon>
        <taxon>Metazoa</taxon>
        <taxon>Ecdysozoa</taxon>
        <taxon>Nematoda</taxon>
        <taxon>Chromadorea</taxon>
        <taxon>Rhabditida</taxon>
        <taxon>Tylenchina</taxon>
        <taxon>Panagrolaimomorpha</taxon>
        <taxon>Strongyloidoidea</taxon>
        <taxon>Steinernematidae</taxon>
        <taxon>Steinernema</taxon>
    </lineage>
</organism>
<dbReference type="AlphaFoldDB" id="A0A1I7Y8R5"/>
<dbReference type="WBParaSite" id="L893_g1379.t1">
    <property type="protein sequence ID" value="L893_g1379.t1"/>
    <property type="gene ID" value="L893_g1379"/>
</dbReference>
<sequence length="128" mass="14774">MSDGLDEQVSMMLGYGRQWEKFDLIDDMDKDRRLNLLKSTECTTGRGAEVQVVRRTSSRRIARIKYQLTPIVQNKGITSTVKDTTRAQNRVLRKIWASGFKLLDDAFDKLNKRPSGTYDSDRGWNSVR</sequence>
<accession>A0A1I7Y8R5</accession>
<evidence type="ECO:0000313" key="1">
    <source>
        <dbReference type="Proteomes" id="UP000095287"/>
    </source>
</evidence>
<name>A0A1I7Y8R5_9BILA</name>
<dbReference type="Proteomes" id="UP000095287">
    <property type="component" value="Unplaced"/>
</dbReference>
<evidence type="ECO:0000313" key="2">
    <source>
        <dbReference type="WBParaSite" id="L893_g1379.t1"/>
    </source>
</evidence>